<reference evidence="2 3" key="1">
    <citation type="journal article" date="2022" name="Allergy">
        <title>Genome assembly and annotation of Periplaneta americana reveal a comprehensive cockroach allergen profile.</title>
        <authorList>
            <person name="Wang L."/>
            <person name="Xiong Q."/>
            <person name="Saelim N."/>
            <person name="Wang L."/>
            <person name="Nong W."/>
            <person name="Wan A.T."/>
            <person name="Shi M."/>
            <person name="Liu X."/>
            <person name="Cao Q."/>
            <person name="Hui J.H.L."/>
            <person name="Sookrung N."/>
            <person name="Leung T.F."/>
            <person name="Tungtrongchitr A."/>
            <person name="Tsui S.K.W."/>
        </authorList>
    </citation>
    <scope>NUCLEOTIDE SEQUENCE [LARGE SCALE GENOMIC DNA]</scope>
    <source>
        <strain evidence="2">PWHHKU_190912</strain>
    </source>
</reference>
<evidence type="ECO:0000313" key="2">
    <source>
        <dbReference type="EMBL" id="KAJ4427425.1"/>
    </source>
</evidence>
<protein>
    <submittedName>
        <fullName evidence="2">Uncharacterized protein</fullName>
    </submittedName>
</protein>
<comment type="caution">
    <text evidence="2">The sequence shown here is derived from an EMBL/GenBank/DDBJ whole genome shotgun (WGS) entry which is preliminary data.</text>
</comment>
<evidence type="ECO:0000313" key="3">
    <source>
        <dbReference type="Proteomes" id="UP001148838"/>
    </source>
</evidence>
<proteinExistence type="predicted"/>
<dbReference type="Proteomes" id="UP001148838">
    <property type="component" value="Unassembled WGS sequence"/>
</dbReference>
<sequence>MTGLCEGGDEPPSSLKASKDDPHAIMCYSHGYWFCQKQCWNTTFLGIDRRAPELKGTNAYKLVSEGRERGKITMLY</sequence>
<name>A0ABQ8S0W3_PERAM</name>
<gene>
    <name evidence="2" type="ORF">ANN_25047</name>
</gene>
<dbReference type="EMBL" id="JAJSOF020000038">
    <property type="protein sequence ID" value="KAJ4427425.1"/>
    <property type="molecule type" value="Genomic_DNA"/>
</dbReference>
<organism evidence="2 3">
    <name type="scientific">Periplaneta americana</name>
    <name type="common">American cockroach</name>
    <name type="synonym">Blatta americana</name>
    <dbReference type="NCBI Taxonomy" id="6978"/>
    <lineage>
        <taxon>Eukaryota</taxon>
        <taxon>Metazoa</taxon>
        <taxon>Ecdysozoa</taxon>
        <taxon>Arthropoda</taxon>
        <taxon>Hexapoda</taxon>
        <taxon>Insecta</taxon>
        <taxon>Pterygota</taxon>
        <taxon>Neoptera</taxon>
        <taxon>Polyneoptera</taxon>
        <taxon>Dictyoptera</taxon>
        <taxon>Blattodea</taxon>
        <taxon>Blattoidea</taxon>
        <taxon>Blattidae</taxon>
        <taxon>Blattinae</taxon>
        <taxon>Periplaneta</taxon>
    </lineage>
</organism>
<evidence type="ECO:0000256" key="1">
    <source>
        <dbReference type="SAM" id="MobiDB-lite"/>
    </source>
</evidence>
<accession>A0ABQ8S0W3</accession>
<keyword evidence="3" id="KW-1185">Reference proteome</keyword>
<feature type="region of interest" description="Disordered" evidence="1">
    <location>
        <begin position="1"/>
        <end position="20"/>
    </location>
</feature>